<name>K0R1X5_THAOC</name>
<dbReference type="AlphaFoldDB" id="K0R1X5"/>
<gene>
    <name evidence="1" type="ORF">THAOC_34804</name>
</gene>
<organism evidence="1 2">
    <name type="scientific">Thalassiosira oceanica</name>
    <name type="common">Marine diatom</name>
    <dbReference type="NCBI Taxonomy" id="159749"/>
    <lineage>
        <taxon>Eukaryota</taxon>
        <taxon>Sar</taxon>
        <taxon>Stramenopiles</taxon>
        <taxon>Ochrophyta</taxon>
        <taxon>Bacillariophyta</taxon>
        <taxon>Coscinodiscophyceae</taxon>
        <taxon>Thalassiosirophycidae</taxon>
        <taxon>Thalassiosirales</taxon>
        <taxon>Thalassiosiraceae</taxon>
        <taxon>Thalassiosira</taxon>
    </lineage>
</organism>
<proteinExistence type="predicted"/>
<dbReference type="Proteomes" id="UP000266841">
    <property type="component" value="Unassembled WGS sequence"/>
</dbReference>
<protein>
    <submittedName>
        <fullName evidence="1">Uncharacterized protein</fullName>
    </submittedName>
</protein>
<comment type="caution">
    <text evidence="1">The sequence shown here is derived from an EMBL/GenBank/DDBJ whole genome shotgun (WGS) entry which is preliminary data.</text>
</comment>
<reference evidence="1 2" key="1">
    <citation type="journal article" date="2012" name="Genome Biol.">
        <title>Genome and low-iron response of an oceanic diatom adapted to chronic iron limitation.</title>
        <authorList>
            <person name="Lommer M."/>
            <person name="Specht M."/>
            <person name="Roy A.S."/>
            <person name="Kraemer L."/>
            <person name="Andreson R."/>
            <person name="Gutowska M.A."/>
            <person name="Wolf J."/>
            <person name="Bergner S.V."/>
            <person name="Schilhabel M.B."/>
            <person name="Klostermeier U.C."/>
            <person name="Beiko R.G."/>
            <person name="Rosenstiel P."/>
            <person name="Hippler M."/>
            <person name="Laroche J."/>
        </authorList>
    </citation>
    <scope>NUCLEOTIDE SEQUENCE [LARGE SCALE GENOMIC DNA]</scope>
    <source>
        <strain evidence="1 2">CCMP1005</strain>
    </source>
</reference>
<evidence type="ECO:0000313" key="1">
    <source>
        <dbReference type="EMBL" id="EJK46523.1"/>
    </source>
</evidence>
<sequence length="114" mass="13389">MLKTAKRYEEVPNRRYMITDEMRLHLSRRAQAAGRDSIEAVVFDWVTLGCYTGIRRSEAFQTKQKEFERVTDHPCNPPRALILEDFVILDRRKRVLDVPAEHGAMLHPTTFARF</sequence>
<dbReference type="EMBL" id="AGNL01047702">
    <property type="protein sequence ID" value="EJK46523.1"/>
    <property type="molecule type" value="Genomic_DNA"/>
</dbReference>
<evidence type="ECO:0000313" key="2">
    <source>
        <dbReference type="Proteomes" id="UP000266841"/>
    </source>
</evidence>
<keyword evidence="2" id="KW-1185">Reference proteome</keyword>
<accession>K0R1X5</accession>